<dbReference type="SUPFAM" id="SSF55729">
    <property type="entry name" value="Acyl-CoA N-acyltransferases (Nat)"/>
    <property type="match status" value="1"/>
</dbReference>
<dbReference type="EMBL" id="QDKG01000001">
    <property type="protein sequence ID" value="PVH26062.1"/>
    <property type="molecule type" value="Genomic_DNA"/>
</dbReference>
<dbReference type="InterPro" id="IPR004616">
    <property type="entry name" value="Leu/Phe-tRNA_Trfase"/>
</dbReference>
<dbReference type="GO" id="GO:0008914">
    <property type="term" value="F:leucyl-tRNA--protein transferase activity"/>
    <property type="evidence" value="ECO:0007669"/>
    <property type="project" value="UniProtKB-UniRule"/>
</dbReference>
<protein>
    <recommendedName>
        <fullName evidence="11 15">Leucyl/phenylalanyl-tRNA--protein transferase</fullName>
        <ecNumber evidence="10 15">2.3.2.6</ecNumber>
    </recommendedName>
    <alternativeName>
        <fullName evidence="12 15">L/F-transferase</fullName>
    </alternativeName>
    <alternativeName>
        <fullName evidence="13 15">Leucyltransferase</fullName>
    </alternativeName>
    <alternativeName>
        <fullName evidence="14 15">Phenyalanyltransferase</fullName>
    </alternativeName>
</protein>
<dbReference type="RefSeq" id="WP_116773908.1">
    <property type="nucleotide sequence ID" value="NZ_QDKG01000001.1"/>
</dbReference>
<dbReference type="InterPro" id="IPR016181">
    <property type="entry name" value="Acyl_CoA_acyltransferase"/>
</dbReference>
<evidence type="ECO:0000256" key="11">
    <source>
        <dbReference type="ARBA" id="ARBA00074372"/>
    </source>
</evidence>
<evidence type="ECO:0000256" key="10">
    <source>
        <dbReference type="ARBA" id="ARBA00066767"/>
    </source>
</evidence>
<evidence type="ECO:0000256" key="1">
    <source>
        <dbReference type="ARBA" id="ARBA00004496"/>
    </source>
</evidence>
<evidence type="ECO:0000256" key="6">
    <source>
        <dbReference type="ARBA" id="ARBA00050652"/>
    </source>
</evidence>
<comment type="function">
    <text evidence="8 15">Functions in the N-end rule pathway of protein degradation where it conjugates Leu, Phe and, less efficiently, Met from aminoacyl-tRNAs to the N-termini of proteins containing an N-terminal arginine or lysine.</text>
</comment>
<dbReference type="Pfam" id="PF03588">
    <property type="entry name" value="Leu_Phe_trans"/>
    <property type="match status" value="1"/>
</dbReference>
<evidence type="ECO:0000313" key="16">
    <source>
        <dbReference type="EMBL" id="PVH26062.1"/>
    </source>
</evidence>
<proteinExistence type="inferred from homology"/>
<dbReference type="InterPro" id="IPR042203">
    <property type="entry name" value="Leu/Phe-tRNA_Trfase_C"/>
</dbReference>
<evidence type="ECO:0000256" key="15">
    <source>
        <dbReference type="HAMAP-Rule" id="MF_00688"/>
    </source>
</evidence>
<evidence type="ECO:0000256" key="5">
    <source>
        <dbReference type="ARBA" id="ARBA00050607"/>
    </source>
</evidence>
<dbReference type="AlphaFoldDB" id="A0A2T8HL62"/>
<reference evidence="16 17" key="1">
    <citation type="submission" date="2018-04" db="EMBL/GenBank/DDBJ databases">
        <title>Sphingobacterium cortibacter sp. nov.</title>
        <authorList>
            <person name="Li Y."/>
        </authorList>
    </citation>
    <scope>NUCLEOTIDE SEQUENCE [LARGE SCALE GENOMIC DNA]</scope>
    <source>
        <strain evidence="16 17">2c-3</strain>
    </source>
</reference>
<evidence type="ECO:0000256" key="14">
    <source>
        <dbReference type="ARBA" id="ARBA00083640"/>
    </source>
</evidence>
<dbReference type="PANTHER" id="PTHR30098">
    <property type="entry name" value="LEUCYL/PHENYLALANYL-TRNA--PROTEIN TRANSFERASE"/>
    <property type="match status" value="1"/>
</dbReference>
<evidence type="ECO:0000256" key="7">
    <source>
        <dbReference type="ARBA" id="ARBA00051538"/>
    </source>
</evidence>
<dbReference type="Proteomes" id="UP000245627">
    <property type="component" value="Unassembled WGS sequence"/>
</dbReference>
<dbReference type="GO" id="GO:0005737">
    <property type="term" value="C:cytoplasm"/>
    <property type="evidence" value="ECO:0007669"/>
    <property type="project" value="UniProtKB-SubCell"/>
</dbReference>
<comment type="catalytic activity">
    <reaction evidence="7 15">
        <text>N-terminal L-lysyl-[protein] + L-leucyl-tRNA(Leu) = N-terminal L-leucyl-L-lysyl-[protein] + tRNA(Leu) + H(+)</text>
        <dbReference type="Rhea" id="RHEA:12340"/>
        <dbReference type="Rhea" id="RHEA-COMP:9613"/>
        <dbReference type="Rhea" id="RHEA-COMP:9622"/>
        <dbReference type="Rhea" id="RHEA-COMP:12670"/>
        <dbReference type="Rhea" id="RHEA-COMP:12671"/>
        <dbReference type="ChEBI" id="CHEBI:15378"/>
        <dbReference type="ChEBI" id="CHEBI:65249"/>
        <dbReference type="ChEBI" id="CHEBI:78442"/>
        <dbReference type="ChEBI" id="CHEBI:78494"/>
        <dbReference type="ChEBI" id="CHEBI:133043"/>
        <dbReference type="EC" id="2.3.2.6"/>
    </reaction>
</comment>
<comment type="catalytic activity">
    <reaction evidence="5 15">
        <text>L-phenylalanyl-tRNA(Phe) + an N-terminal L-alpha-aminoacyl-[protein] = an N-terminal L-phenylalanyl-L-alpha-aminoacyl-[protein] + tRNA(Phe)</text>
        <dbReference type="Rhea" id="RHEA:43632"/>
        <dbReference type="Rhea" id="RHEA-COMP:9668"/>
        <dbReference type="Rhea" id="RHEA-COMP:9699"/>
        <dbReference type="Rhea" id="RHEA-COMP:10636"/>
        <dbReference type="Rhea" id="RHEA-COMP:10637"/>
        <dbReference type="ChEBI" id="CHEBI:78442"/>
        <dbReference type="ChEBI" id="CHEBI:78531"/>
        <dbReference type="ChEBI" id="CHEBI:78597"/>
        <dbReference type="ChEBI" id="CHEBI:83561"/>
        <dbReference type="EC" id="2.3.2.6"/>
    </reaction>
</comment>
<organism evidence="16 17">
    <name type="scientific">Sphingobacterium corticibacter</name>
    <dbReference type="NCBI Taxonomy" id="2171749"/>
    <lineage>
        <taxon>Bacteria</taxon>
        <taxon>Pseudomonadati</taxon>
        <taxon>Bacteroidota</taxon>
        <taxon>Sphingobacteriia</taxon>
        <taxon>Sphingobacteriales</taxon>
        <taxon>Sphingobacteriaceae</taxon>
        <taxon>Sphingobacterium</taxon>
    </lineage>
</organism>
<evidence type="ECO:0000256" key="3">
    <source>
        <dbReference type="ARBA" id="ARBA00022679"/>
    </source>
</evidence>
<keyword evidence="17" id="KW-1185">Reference proteome</keyword>
<evidence type="ECO:0000256" key="2">
    <source>
        <dbReference type="ARBA" id="ARBA00022490"/>
    </source>
</evidence>
<sequence>MIFQLNADPTQMPDPALAEEDGLLAVGGDLSPTRLLHAYHNGIFPWYSEETPILWYAPHERFVLEPKNIRISKSMRQVLRSDRFRWTYNKAFSDVIDACASANRKDQDGTWIVADMRAAYIQLHELGFAHSIEVWNTDNELIGGLYGVLFGKVFSGESMFSRVSNSSKYALIQFATHFDLQLIDCQIHSDHLESLGASMISQETYLRLLDQQEYTKNGLDVLIQSNK</sequence>
<gene>
    <name evidence="15" type="primary">aat</name>
    <name evidence="16" type="ORF">DC487_00090</name>
</gene>
<evidence type="ECO:0000256" key="8">
    <source>
        <dbReference type="ARBA" id="ARBA00054043"/>
    </source>
</evidence>
<dbReference type="Gene3D" id="3.40.630.70">
    <property type="entry name" value="Leucyl/phenylalanyl-tRNA-protein transferase, C-terminal domain"/>
    <property type="match status" value="1"/>
</dbReference>
<comment type="similarity">
    <text evidence="9 15">Belongs to the L/F-transferase family.</text>
</comment>
<dbReference type="GO" id="GO:0030163">
    <property type="term" value="P:protein catabolic process"/>
    <property type="evidence" value="ECO:0007669"/>
    <property type="project" value="UniProtKB-UniRule"/>
</dbReference>
<dbReference type="Gene3D" id="3.30.70.3550">
    <property type="entry name" value="Leucyl/phenylalanyl-tRNA-protein transferase, N-terminal domain"/>
    <property type="match status" value="1"/>
</dbReference>
<comment type="catalytic activity">
    <reaction evidence="6 15">
        <text>N-terminal L-arginyl-[protein] + L-leucyl-tRNA(Leu) = N-terminal L-leucyl-L-arginyl-[protein] + tRNA(Leu) + H(+)</text>
        <dbReference type="Rhea" id="RHEA:50416"/>
        <dbReference type="Rhea" id="RHEA-COMP:9613"/>
        <dbReference type="Rhea" id="RHEA-COMP:9622"/>
        <dbReference type="Rhea" id="RHEA-COMP:12672"/>
        <dbReference type="Rhea" id="RHEA-COMP:12673"/>
        <dbReference type="ChEBI" id="CHEBI:15378"/>
        <dbReference type="ChEBI" id="CHEBI:64719"/>
        <dbReference type="ChEBI" id="CHEBI:78442"/>
        <dbReference type="ChEBI" id="CHEBI:78494"/>
        <dbReference type="ChEBI" id="CHEBI:133044"/>
        <dbReference type="EC" id="2.3.2.6"/>
    </reaction>
</comment>
<evidence type="ECO:0000256" key="13">
    <source>
        <dbReference type="ARBA" id="ARBA00077165"/>
    </source>
</evidence>
<dbReference type="NCBIfam" id="TIGR00667">
    <property type="entry name" value="aat"/>
    <property type="match status" value="1"/>
</dbReference>
<name>A0A2T8HL62_9SPHI</name>
<keyword evidence="2 15" id="KW-0963">Cytoplasm</keyword>
<evidence type="ECO:0000313" key="17">
    <source>
        <dbReference type="Proteomes" id="UP000245627"/>
    </source>
</evidence>
<dbReference type="OrthoDB" id="9790282at2"/>
<comment type="caution">
    <text evidence="16">The sequence shown here is derived from an EMBL/GenBank/DDBJ whole genome shotgun (WGS) entry which is preliminary data.</text>
</comment>
<dbReference type="HAMAP" id="MF_00688">
    <property type="entry name" value="Leu_Phe_trans"/>
    <property type="match status" value="1"/>
</dbReference>
<accession>A0A2T8HL62</accession>
<keyword evidence="4 15" id="KW-0012">Acyltransferase</keyword>
<keyword evidence="3 15" id="KW-0808">Transferase</keyword>
<evidence type="ECO:0000256" key="4">
    <source>
        <dbReference type="ARBA" id="ARBA00023315"/>
    </source>
</evidence>
<dbReference type="InterPro" id="IPR042221">
    <property type="entry name" value="Leu/Phe-tRNA_Trfase_N"/>
</dbReference>
<evidence type="ECO:0000256" key="12">
    <source>
        <dbReference type="ARBA" id="ARBA00077136"/>
    </source>
</evidence>
<dbReference type="FunFam" id="3.30.70.3550:FF:000001">
    <property type="entry name" value="Leucyl/phenylalanyl-tRNA--protein transferase"/>
    <property type="match status" value="1"/>
</dbReference>
<evidence type="ECO:0000256" key="9">
    <source>
        <dbReference type="ARBA" id="ARBA00061535"/>
    </source>
</evidence>
<dbReference type="EC" id="2.3.2.6" evidence="10 15"/>
<comment type="subcellular location">
    <subcellularLocation>
        <location evidence="1 15">Cytoplasm</location>
    </subcellularLocation>
</comment>
<dbReference type="PANTHER" id="PTHR30098:SF2">
    <property type="entry name" value="LEUCYL_PHENYLALANYL-TRNA--PROTEIN TRANSFERASE"/>
    <property type="match status" value="1"/>
</dbReference>